<accession>A0A6F9Y8F7</accession>
<organism evidence="1">
    <name type="scientific">Ligilactobacillus agilis</name>
    <dbReference type="NCBI Taxonomy" id="1601"/>
    <lineage>
        <taxon>Bacteria</taxon>
        <taxon>Bacillati</taxon>
        <taxon>Bacillota</taxon>
        <taxon>Bacilli</taxon>
        <taxon>Lactobacillales</taxon>
        <taxon>Lactobacillaceae</taxon>
        <taxon>Ligilactobacillus</taxon>
    </lineage>
</organism>
<sequence>MNKKTVEKQAEKLFQLSLVDSNNYILSELTAISNSLFQNIKDDIGNNSLATFCRNASNSLTHSCKEENKANQTIQIYLTALAIKYIINNGKEDNYASKKQ</sequence>
<dbReference type="AlphaFoldDB" id="A0A6F9Y8F7"/>
<name>A0A6F9Y8F7_9LACO</name>
<evidence type="ECO:0000313" key="1">
    <source>
        <dbReference type="EMBL" id="GET13708.1"/>
    </source>
</evidence>
<gene>
    <name evidence="1" type="ORF">SN811_22080</name>
</gene>
<protein>
    <submittedName>
        <fullName evidence="1">Uncharacterized protein</fullName>
    </submittedName>
</protein>
<comment type="caution">
    <text evidence="1">The sequence shown here is derived from an EMBL/GenBank/DDBJ whole genome shotgun (WGS) entry which is preliminary data.</text>
</comment>
<dbReference type="Proteomes" id="UP000494160">
    <property type="component" value="Unassembled WGS sequence"/>
</dbReference>
<proteinExistence type="predicted"/>
<dbReference type="EMBL" id="BLAP01000075">
    <property type="protein sequence ID" value="GET13708.1"/>
    <property type="molecule type" value="Genomic_DNA"/>
</dbReference>
<dbReference type="RefSeq" id="WP_172577981.1">
    <property type="nucleotide sequence ID" value="NZ_BLAP01000075.1"/>
</dbReference>
<reference evidence="1" key="1">
    <citation type="submission" date="2019-10" db="EMBL/GenBank/DDBJ databases">
        <title>Lactobacillus agilis SN811 Whole Genome Sequencing Project.</title>
        <authorList>
            <person name="Suzuki S."/>
            <person name="Endo A."/>
            <person name="Maeno S."/>
            <person name="Shiwa Y."/>
            <person name="Matsutani M."/>
            <person name="Kajikawa A."/>
        </authorList>
    </citation>
    <scope>NUCLEOTIDE SEQUENCE</scope>
    <source>
        <strain evidence="1">SN811</strain>
    </source>
</reference>